<protein>
    <submittedName>
        <fullName evidence="4">Histidine kinase</fullName>
    </submittedName>
</protein>
<dbReference type="Pfam" id="PF01627">
    <property type="entry name" value="Hpt"/>
    <property type="match status" value="1"/>
</dbReference>
<accession>A0A3A6TYF6</accession>
<proteinExistence type="predicted"/>
<name>A0A3A6TYF6_9GAMM</name>
<evidence type="ECO:0000313" key="4">
    <source>
        <dbReference type="EMBL" id="RJY18128.1"/>
    </source>
</evidence>
<organism evidence="4 5">
    <name type="scientific">Parashewanella spongiae</name>
    <dbReference type="NCBI Taxonomy" id="342950"/>
    <lineage>
        <taxon>Bacteria</taxon>
        <taxon>Pseudomonadati</taxon>
        <taxon>Pseudomonadota</taxon>
        <taxon>Gammaproteobacteria</taxon>
        <taxon>Alteromonadales</taxon>
        <taxon>Shewanellaceae</taxon>
        <taxon>Parashewanella</taxon>
    </lineage>
</organism>
<dbReference type="Proteomes" id="UP000273022">
    <property type="component" value="Unassembled WGS sequence"/>
</dbReference>
<dbReference type="EMBL" id="QYYH01000031">
    <property type="protein sequence ID" value="RJY18128.1"/>
    <property type="molecule type" value="Genomic_DNA"/>
</dbReference>
<keyword evidence="4" id="KW-0418">Kinase</keyword>
<evidence type="ECO:0000256" key="2">
    <source>
        <dbReference type="PROSITE-ProRule" id="PRU00110"/>
    </source>
</evidence>
<dbReference type="PROSITE" id="PS50894">
    <property type="entry name" value="HPT"/>
    <property type="match status" value="1"/>
</dbReference>
<feature type="modified residue" description="Phosphohistidine" evidence="2">
    <location>
        <position position="62"/>
    </location>
</feature>
<comment type="caution">
    <text evidence="4">The sequence shown here is derived from an EMBL/GenBank/DDBJ whole genome shotgun (WGS) entry which is preliminary data.</text>
</comment>
<dbReference type="Gene3D" id="1.20.120.160">
    <property type="entry name" value="HPT domain"/>
    <property type="match status" value="1"/>
</dbReference>
<dbReference type="InterPro" id="IPR008207">
    <property type="entry name" value="Sig_transdc_His_kin_Hpt_dom"/>
</dbReference>
<evidence type="ECO:0000259" key="3">
    <source>
        <dbReference type="PROSITE" id="PS50894"/>
    </source>
</evidence>
<dbReference type="SMART" id="SM00073">
    <property type="entry name" value="HPT"/>
    <property type="match status" value="1"/>
</dbReference>
<sequence length="122" mass="13564">MANTDLDIILDLNTLEQYCNAIGAATLLKSVVLFEQLMPEYVENLVKAKEANDKDTLCAEAHKFKGAAGSVGLKRIQLFAQKLQHGEEASWESEHNTWLQAIVDQASTDLQQLKQFLESKSA</sequence>
<feature type="domain" description="HPt" evidence="3">
    <location>
        <begin position="23"/>
        <end position="120"/>
    </location>
</feature>
<dbReference type="OrthoDB" id="6399795at2"/>
<dbReference type="CDD" id="cd00088">
    <property type="entry name" value="HPT"/>
    <property type="match status" value="1"/>
</dbReference>
<keyword evidence="1" id="KW-0902">Two-component regulatory system</keyword>
<dbReference type="AlphaFoldDB" id="A0A3A6TYF6"/>
<evidence type="ECO:0000313" key="5">
    <source>
        <dbReference type="Proteomes" id="UP000273022"/>
    </source>
</evidence>
<gene>
    <name evidence="4" type="ORF">D5R81_06710</name>
</gene>
<evidence type="ECO:0000256" key="1">
    <source>
        <dbReference type="ARBA" id="ARBA00023012"/>
    </source>
</evidence>
<dbReference type="GO" id="GO:0004672">
    <property type="term" value="F:protein kinase activity"/>
    <property type="evidence" value="ECO:0007669"/>
    <property type="project" value="UniProtKB-ARBA"/>
</dbReference>
<dbReference type="RefSeq" id="WP_121852887.1">
    <property type="nucleotide sequence ID" value="NZ_CP037952.1"/>
</dbReference>
<keyword evidence="5" id="KW-1185">Reference proteome</keyword>
<reference evidence="4 5" key="1">
    <citation type="submission" date="2018-09" db="EMBL/GenBank/DDBJ databases">
        <title>Phylogeny of the Shewanellaceae, and recommendation for two new genera, Pseudoshewanella and Parashewanella.</title>
        <authorList>
            <person name="Wang G."/>
        </authorList>
    </citation>
    <scope>NUCLEOTIDE SEQUENCE [LARGE SCALE GENOMIC DNA]</scope>
    <source>
        <strain evidence="4 5">KCTC 22492</strain>
    </source>
</reference>
<dbReference type="SUPFAM" id="SSF47226">
    <property type="entry name" value="Histidine-containing phosphotransfer domain, HPT domain"/>
    <property type="match status" value="1"/>
</dbReference>
<dbReference type="InterPro" id="IPR036641">
    <property type="entry name" value="HPT_dom_sf"/>
</dbReference>
<dbReference type="GO" id="GO:0000160">
    <property type="term" value="P:phosphorelay signal transduction system"/>
    <property type="evidence" value="ECO:0007669"/>
    <property type="project" value="UniProtKB-KW"/>
</dbReference>
<keyword evidence="4" id="KW-0808">Transferase</keyword>
<keyword evidence="2" id="KW-0597">Phosphoprotein</keyword>